<evidence type="ECO:0000313" key="4">
    <source>
        <dbReference type="Proteomes" id="UP001221898"/>
    </source>
</evidence>
<keyword evidence="2" id="KW-0732">Signal</keyword>
<protein>
    <submittedName>
        <fullName evidence="3">Uncharacterized protein</fullName>
    </submittedName>
</protein>
<comment type="caution">
    <text evidence="3">The sequence shown here is derived from an EMBL/GenBank/DDBJ whole genome shotgun (WGS) entry which is preliminary data.</text>
</comment>
<dbReference type="Proteomes" id="UP001221898">
    <property type="component" value="Unassembled WGS sequence"/>
</dbReference>
<dbReference type="AlphaFoldDB" id="A0AAD7WP94"/>
<name>A0AAD7WP94_9TELE</name>
<sequence length="135" mass="14491">MPLIPRDGSRSHYRRHDHLLFVTLLFTLCFSHTPAPAPATLVSTTCSHPPPPPALANSKSSVTSQKINGRTGPPSPPAPSRRLADPYRSVLGRSGVPAFLHRRPVLLHALPRRAKDGHRIRHAELKGGGGGWGGG</sequence>
<evidence type="ECO:0000256" key="2">
    <source>
        <dbReference type="SAM" id="SignalP"/>
    </source>
</evidence>
<keyword evidence="4" id="KW-1185">Reference proteome</keyword>
<reference evidence="3" key="1">
    <citation type="journal article" date="2023" name="Science">
        <title>Genome structures resolve the early diversification of teleost fishes.</title>
        <authorList>
            <person name="Parey E."/>
            <person name="Louis A."/>
            <person name="Montfort J."/>
            <person name="Bouchez O."/>
            <person name="Roques C."/>
            <person name="Iampietro C."/>
            <person name="Lluch J."/>
            <person name="Castinel A."/>
            <person name="Donnadieu C."/>
            <person name="Desvignes T."/>
            <person name="Floi Bucao C."/>
            <person name="Jouanno E."/>
            <person name="Wen M."/>
            <person name="Mejri S."/>
            <person name="Dirks R."/>
            <person name="Jansen H."/>
            <person name="Henkel C."/>
            <person name="Chen W.J."/>
            <person name="Zahm M."/>
            <person name="Cabau C."/>
            <person name="Klopp C."/>
            <person name="Thompson A.W."/>
            <person name="Robinson-Rechavi M."/>
            <person name="Braasch I."/>
            <person name="Lecointre G."/>
            <person name="Bobe J."/>
            <person name="Postlethwait J.H."/>
            <person name="Berthelot C."/>
            <person name="Roest Crollius H."/>
            <person name="Guiguen Y."/>
        </authorList>
    </citation>
    <scope>NUCLEOTIDE SEQUENCE</scope>
    <source>
        <strain evidence="3">NC1722</strain>
    </source>
</reference>
<dbReference type="EMBL" id="JAINUG010000054">
    <property type="protein sequence ID" value="KAJ8404262.1"/>
    <property type="molecule type" value="Genomic_DNA"/>
</dbReference>
<evidence type="ECO:0000313" key="3">
    <source>
        <dbReference type="EMBL" id="KAJ8404262.1"/>
    </source>
</evidence>
<evidence type="ECO:0000256" key="1">
    <source>
        <dbReference type="SAM" id="MobiDB-lite"/>
    </source>
</evidence>
<gene>
    <name evidence="3" type="ORF">AAFF_G00340350</name>
</gene>
<feature type="chain" id="PRO_5041933649" evidence="2">
    <location>
        <begin position="32"/>
        <end position="135"/>
    </location>
</feature>
<organism evidence="3 4">
    <name type="scientific">Aldrovandia affinis</name>
    <dbReference type="NCBI Taxonomy" id="143900"/>
    <lineage>
        <taxon>Eukaryota</taxon>
        <taxon>Metazoa</taxon>
        <taxon>Chordata</taxon>
        <taxon>Craniata</taxon>
        <taxon>Vertebrata</taxon>
        <taxon>Euteleostomi</taxon>
        <taxon>Actinopterygii</taxon>
        <taxon>Neopterygii</taxon>
        <taxon>Teleostei</taxon>
        <taxon>Notacanthiformes</taxon>
        <taxon>Halosauridae</taxon>
        <taxon>Aldrovandia</taxon>
    </lineage>
</organism>
<feature type="compositionally biased region" description="Polar residues" evidence="1">
    <location>
        <begin position="57"/>
        <end position="68"/>
    </location>
</feature>
<proteinExistence type="predicted"/>
<feature type="region of interest" description="Disordered" evidence="1">
    <location>
        <begin position="39"/>
        <end position="87"/>
    </location>
</feature>
<feature type="signal peptide" evidence="2">
    <location>
        <begin position="1"/>
        <end position="31"/>
    </location>
</feature>
<accession>A0AAD7WP94</accession>